<evidence type="ECO:0000313" key="6">
    <source>
        <dbReference type="Proteomes" id="UP000069272"/>
    </source>
</evidence>
<feature type="region of interest" description="Disordered" evidence="4">
    <location>
        <begin position="1"/>
        <end position="110"/>
    </location>
</feature>
<evidence type="ECO:0000256" key="3">
    <source>
        <dbReference type="SAM" id="Coils"/>
    </source>
</evidence>
<dbReference type="GO" id="GO:0031929">
    <property type="term" value="P:TOR signaling"/>
    <property type="evidence" value="ECO:0007669"/>
    <property type="project" value="TreeGrafter"/>
</dbReference>
<keyword evidence="2" id="KW-0418">Kinase</keyword>
<keyword evidence="1" id="KW-0808">Transferase</keyword>
<evidence type="ECO:0000313" key="5">
    <source>
        <dbReference type="EnsemblMetazoa" id="AALB006441-PA"/>
    </source>
</evidence>
<feature type="region of interest" description="Disordered" evidence="4">
    <location>
        <begin position="1874"/>
        <end position="1893"/>
    </location>
</feature>
<dbReference type="Gene3D" id="1.10.1070.11">
    <property type="entry name" value="Phosphatidylinositol 3-/4-kinase, catalytic domain"/>
    <property type="match status" value="1"/>
</dbReference>
<dbReference type="GO" id="GO:0005737">
    <property type="term" value="C:cytoplasm"/>
    <property type="evidence" value="ECO:0007669"/>
    <property type="project" value="TreeGrafter"/>
</dbReference>
<dbReference type="InterPro" id="IPR016024">
    <property type="entry name" value="ARM-type_fold"/>
</dbReference>
<dbReference type="InterPro" id="IPR000403">
    <property type="entry name" value="PI3/4_kinase_cat_dom"/>
</dbReference>
<name>A0A182FIU6_ANOAL</name>
<dbReference type="VEuPathDB" id="VectorBase:AALB20_036958"/>
<dbReference type="Proteomes" id="UP000069272">
    <property type="component" value="Chromosome X"/>
</dbReference>
<evidence type="ECO:0000256" key="1">
    <source>
        <dbReference type="ARBA" id="ARBA00022679"/>
    </source>
</evidence>
<dbReference type="GO" id="GO:0031932">
    <property type="term" value="C:TORC2 complex"/>
    <property type="evidence" value="ECO:0007669"/>
    <property type="project" value="TreeGrafter"/>
</dbReference>
<reference evidence="5 6" key="1">
    <citation type="journal article" date="2017" name="G3 (Bethesda)">
        <title>The Physical Genome Mapping of Anopheles albimanus Corrected Scaffold Misassemblies and Identified Interarm Rearrangements in Genus Anopheles.</title>
        <authorList>
            <person name="Artemov G.N."/>
            <person name="Peery A.N."/>
            <person name="Jiang X."/>
            <person name="Tu Z."/>
            <person name="Stegniy V.N."/>
            <person name="Sharakhova M.V."/>
            <person name="Sharakhov I.V."/>
        </authorList>
    </citation>
    <scope>NUCLEOTIDE SEQUENCE [LARGE SCALE GENOMIC DNA]</scope>
    <source>
        <strain evidence="5 6">ALBI9_A</strain>
    </source>
</reference>
<keyword evidence="3" id="KW-0175">Coiled coil</keyword>
<dbReference type="SUPFAM" id="SSF48371">
    <property type="entry name" value="ARM repeat"/>
    <property type="match status" value="1"/>
</dbReference>
<proteinExistence type="predicted"/>
<feature type="compositionally biased region" description="Low complexity" evidence="4">
    <location>
        <begin position="1298"/>
        <end position="1309"/>
    </location>
</feature>
<dbReference type="Gene3D" id="3.30.1010.10">
    <property type="entry name" value="Phosphatidylinositol 3-kinase Catalytic Subunit, Chain A, domain 4"/>
    <property type="match status" value="1"/>
</dbReference>
<dbReference type="PROSITE" id="PS00916">
    <property type="entry name" value="PI3_4_KINASE_2"/>
    <property type="match status" value="1"/>
</dbReference>
<evidence type="ECO:0000256" key="2">
    <source>
        <dbReference type="ARBA" id="ARBA00022777"/>
    </source>
</evidence>
<dbReference type="InterPro" id="IPR011009">
    <property type="entry name" value="Kinase-like_dom_sf"/>
</dbReference>
<feature type="region of interest" description="Disordered" evidence="4">
    <location>
        <begin position="1298"/>
        <end position="1329"/>
    </location>
</feature>
<feature type="compositionally biased region" description="Polar residues" evidence="4">
    <location>
        <begin position="61"/>
        <end position="72"/>
    </location>
</feature>
<dbReference type="GO" id="GO:0004674">
    <property type="term" value="F:protein serine/threonine kinase activity"/>
    <property type="evidence" value="ECO:0007669"/>
    <property type="project" value="InterPro"/>
</dbReference>
<protein>
    <submittedName>
        <fullName evidence="5">Uncharacterized protein</fullName>
    </submittedName>
</protein>
<feature type="compositionally biased region" description="Polar residues" evidence="4">
    <location>
        <begin position="100"/>
        <end position="109"/>
    </location>
</feature>
<dbReference type="GO" id="GO:0016242">
    <property type="term" value="P:negative regulation of macroautophagy"/>
    <property type="evidence" value="ECO:0007669"/>
    <property type="project" value="TreeGrafter"/>
</dbReference>
<dbReference type="InterPro" id="IPR036940">
    <property type="entry name" value="PI3/4_kinase_cat_sf"/>
</dbReference>
<dbReference type="GO" id="GO:0000184">
    <property type="term" value="P:nuclear-transcribed mRNA catabolic process, nonsense-mediated decay"/>
    <property type="evidence" value="ECO:0007669"/>
    <property type="project" value="InterPro"/>
</dbReference>
<keyword evidence="6" id="KW-1185">Reference proteome</keyword>
<organism evidence="5 6">
    <name type="scientific">Anopheles albimanus</name>
    <name type="common">New world malaria mosquito</name>
    <dbReference type="NCBI Taxonomy" id="7167"/>
    <lineage>
        <taxon>Eukaryota</taxon>
        <taxon>Metazoa</taxon>
        <taxon>Ecdysozoa</taxon>
        <taxon>Arthropoda</taxon>
        <taxon>Hexapoda</taxon>
        <taxon>Insecta</taxon>
        <taxon>Pterygota</taxon>
        <taxon>Neoptera</taxon>
        <taxon>Endopterygota</taxon>
        <taxon>Diptera</taxon>
        <taxon>Nematocera</taxon>
        <taxon>Culicoidea</taxon>
        <taxon>Culicidae</taxon>
        <taxon>Anophelinae</taxon>
        <taxon>Anopheles</taxon>
    </lineage>
</organism>
<dbReference type="STRING" id="7167.A0A182FIU6"/>
<dbReference type="VEuPathDB" id="VectorBase:AALB006441"/>
<dbReference type="SMART" id="SM00146">
    <property type="entry name" value="PI3Kc"/>
    <property type="match status" value="1"/>
</dbReference>
<sequence length="2371" mass="264933">MNSKPTGRSGTASGSNTNGKKPLRKKKDSDQQLLSKPTAILEYGSTSRKGDSGGGLDGHSQAAQTGGKSYQNARIRRQARRGSPGSETTLRTTGAHEQHLQQQHYSNSPEDMRISKLLPRLMNEETASGCDDLCSKLEVVLLDASNATYIRKSFEVLSHTICQALENVPDECHDRVAGLFGMILHVAVAFSPDGDSVLTGWIKRYLSASSKVALRTALIALLQAVRLDHKGPQQMGTSAEWLVGVLRQLLDQCDVEPEVFMLVIDSLVQLAASYPHQFVPHFSDVVDNVVGWMVTAHTEQPSMTTYCTRVLLSLQPFWNDKLSITASLIEQFVDDIAECCEGIDLKDSNQRRCADQHFGAMLMTLNCVLKCVGLNAASDEFFRAQLERQPAIILPVMEQLFSRAPPSTTFVLMAICDYAVLLLATPVNNAGNVEQMVNLVLQHFAGYSDEQKSGVVYLLARYLRADIDEDASRGLAERVFNPLGAFYQTRFVCNETLREGILLVYHLILSKQKQTVLLTAYRLLLHDIRDCMGRLRAKPSSVPSQARQAQSPSETMLEYRLSFNMLILLPLATARSSIFITWTLAQEPILTVLLELLLPPDRELWSRHGSVQHAIVSLAHRHALTNNHFISSSGLLQQAMPYKLMGVASESEASPTVNHFVQILRFLDEYLVHLQQWYDEELQLEQEQQQQQQQQQQHHHQQQQQQQHKHHQHCIIDDEWKHLLVVLLLDWCRAVLASTCRYHEVLQRCDDFNRLLVHLCNLSAGWGNASETVGLACGDCLDLACQYASLHPTAYQAIAEACCVQLCSVYDALRTRYAVVFSKLPLRYSLRQVNAFTGVNRQRRDDIQELKSEYQGADGERQQDMLRMADLRQLLDRIAFTRDDDTYAGSFLHELLSKSCSDSVSPYGAMALRDLRCLIPWAQWEAAKLCVSSRLRTPFGKPQATFLRIESIVKQFARILALSDRFPVKSVSTSMANQRHARILLGFLEALEKEIYNAAQGTAFALPTPSKPARTFFRTNQTTCAEWFTRIRTAVDLVALHSMEPEMVIRYSEAVLRELVAAGKTADRMFEHTLMSLVWALVRNWESDALYGVYVWSRQLTGKKYPWILMAAEEAAGHRETAAAGFRTILSDPASAGMDRHIRDFIVDQTVISLLFTGSYRELYEFLLAEEGSDTPRATIPLVTITSEQIFSILRYEETYDTSVFKLSQWETIETGCDVPNDFSSHKMICAVENSLSAIILQSQTEQREKLTETSTELIQCFLQECLLTKCREYLFQLTITNHILYKIARRFSRAGTSASSSSSSSGSANLADEASADGGTNEDGCSVDTGTEGCSDGDDLGTLNVDKSYGTFTLMRLLSWSEFLHAGQSGGGCGSTYGTEQQSIDLRLNMVSMGRKENNYGLCRRELEKYYGKANVGQYLPTLAAIQRPSLEQVAAALKGCIVTSDDGGTTAALRDENLARAVYEHCKWLYCQGANQRVEAIDLAACVTSALATLADTRLAEREARFLLTIAGWLTVSSSNGEPSVGDLRQESVGLRLLESEGRPPVSATTKYLPVDDHTSAQDGTSSMFGRYDGLVGLLLQKATYRAPTLAKAWYQLGSWLYRWGKRIVELGGEVGGSGLATTPISTEQIEAILSPAVLLDAAEYARIAAIVNEHGRLAAATAAAEKSEEEGEEDAEEGLDLDGFMGSVGLLERLQNELPTLRTVPPELLQGLADAWRRNHRTIYSYYAASADAYFHYLQLSAACPDQLEANVGGVAGGDDNVSQDSERAKTVTVTLRLLRLIVKHALGLKEVLEEGLATTPCEPWRVITPQLFSRLAHHEPYVRKRVSELLCRVAKDAPHLIIFPAVVGSVREDHQVVSLLLDDVGDPTTPFTDRSSAAKGGGGGASPQDRGGLASCFNALLDILSREVPHTVQQVQTLVHELRRISLLWEELWLVSLEQIYGEYTRRVGAFEAELQRLRDTGQLEARKALLTEKHRLLLRPLLFLLEQLFAITSRPAETNHERHFQNRYHRHISTMIAQLAEPLNFEQATIEGWARFRTIYNQLKARSQKRSSFFLNLYDVSPRLHQLTDTAIAMPGIGRGFGSRTSGTGTDGQPIRIRSVDASIQILPTKTRPKRMVFLGSNGRRFGYLSKGLEDLHLDERIMQFLSIANLMMTSSIDCNGNVTHYRAQHYSVIPLGPRSGLITWVDDTVPIYMLYKRWQQREALRKREARDGGRDSTVQRPSDLFYKKLEPLLQEHGLKLSDSRKQWPLPALKQVLRELQQETPRDLLAKELWCSSATASGWRQVVRSYSLSLAVMSVIGYIIGLGDRHLDNMLIKLATGEIVHIDYNVCFEKGHTLRVPEKVPFRMTQNLEEALGITGIEVSGW</sequence>
<dbReference type="SUPFAM" id="SSF56112">
    <property type="entry name" value="Protein kinase-like (PK-like)"/>
    <property type="match status" value="1"/>
</dbReference>
<dbReference type="PANTHER" id="PTHR11139:SF119">
    <property type="entry name" value="SERINE_THREONINE-PROTEIN KINASE SMG1"/>
    <property type="match status" value="1"/>
</dbReference>
<feature type="compositionally biased region" description="Polar residues" evidence="4">
    <location>
        <begin position="1"/>
        <end position="19"/>
    </location>
</feature>
<reference evidence="5" key="2">
    <citation type="submission" date="2022-08" db="UniProtKB">
        <authorList>
            <consortium name="EnsemblMetazoa"/>
        </authorList>
    </citation>
    <scope>IDENTIFICATION</scope>
    <source>
        <strain evidence="5">STECLA/ALBI9_A</strain>
    </source>
</reference>
<dbReference type="InterPro" id="IPR018936">
    <property type="entry name" value="PI3/4_kinase_CS"/>
</dbReference>
<dbReference type="InterPro" id="IPR050517">
    <property type="entry name" value="DDR_Repair_Kinase"/>
</dbReference>
<dbReference type="GO" id="GO:0031931">
    <property type="term" value="C:TORC1 complex"/>
    <property type="evidence" value="ECO:0007669"/>
    <property type="project" value="TreeGrafter"/>
</dbReference>
<dbReference type="EnsemblMetazoa" id="AALB006441-RA">
    <property type="protein sequence ID" value="AALB006441-PA"/>
    <property type="gene ID" value="AALB006441"/>
</dbReference>
<dbReference type="InterPro" id="IPR031559">
    <property type="entry name" value="SMG1"/>
</dbReference>
<accession>A0A182FIU6</accession>
<dbReference type="Pfam" id="PF15785">
    <property type="entry name" value="SMG1"/>
    <property type="match status" value="2"/>
</dbReference>
<dbReference type="SMART" id="SM01345">
    <property type="entry name" value="Rapamycin_bind"/>
    <property type="match status" value="1"/>
</dbReference>
<dbReference type="Pfam" id="PF00454">
    <property type="entry name" value="PI3_PI4_kinase"/>
    <property type="match status" value="1"/>
</dbReference>
<feature type="coiled-coil region" evidence="3">
    <location>
        <begin position="674"/>
        <end position="704"/>
    </location>
</feature>
<dbReference type="GO" id="GO:0005634">
    <property type="term" value="C:nucleus"/>
    <property type="evidence" value="ECO:0007669"/>
    <property type="project" value="TreeGrafter"/>
</dbReference>
<dbReference type="PROSITE" id="PS50290">
    <property type="entry name" value="PI3_4_KINASE_3"/>
    <property type="match status" value="1"/>
</dbReference>
<evidence type="ECO:0000256" key="4">
    <source>
        <dbReference type="SAM" id="MobiDB-lite"/>
    </source>
</evidence>
<dbReference type="PANTHER" id="PTHR11139">
    <property type="entry name" value="ATAXIA TELANGIECTASIA MUTATED ATM -RELATED"/>
    <property type="match status" value="1"/>
</dbReference>